<feature type="region of interest" description="Disordered" evidence="1">
    <location>
        <begin position="1"/>
        <end position="20"/>
    </location>
</feature>
<organism evidence="2">
    <name type="scientific">Palpitomonas bilix</name>
    <dbReference type="NCBI Taxonomy" id="652834"/>
    <lineage>
        <taxon>Eukaryota</taxon>
        <taxon>Eukaryota incertae sedis</taxon>
    </lineage>
</organism>
<dbReference type="EMBL" id="HBIB01029697">
    <property type="protein sequence ID" value="CAE0257016.1"/>
    <property type="molecule type" value="Transcribed_RNA"/>
</dbReference>
<proteinExistence type="predicted"/>
<accession>A0A7S3DIA5</accession>
<sequence>MKADISEVEENARREHERERKHEFDSAAYLISMSKQYAEMSKVALPHLLTMSDHLGVDLLHLSGSALSTVFDMKELSSLKSEYEAALGMLRRCKSHIENKEKGEEALAIRCPSGLASLLTGRVPSGIDERPANVTLFDITSHFARLPSSSAVSDWHSSLTEVRSWLECRSASSRSGVIWSLDVIAHCPTLMMWVRWVV</sequence>
<dbReference type="AlphaFoldDB" id="A0A7S3DIA5"/>
<name>A0A7S3DIA5_9EUKA</name>
<evidence type="ECO:0000313" key="2">
    <source>
        <dbReference type="EMBL" id="CAE0257016.1"/>
    </source>
</evidence>
<dbReference type="EMBL" id="HBIB01029699">
    <property type="protein sequence ID" value="CAE0257017.1"/>
    <property type="molecule type" value="Transcribed_RNA"/>
</dbReference>
<protein>
    <submittedName>
        <fullName evidence="2">Uncharacterized protein</fullName>
    </submittedName>
</protein>
<evidence type="ECO:0000256" key="1">
    <source>
        <dbReference type="SAM" id="MobiDB-lite"/>
    </source>
</evidence>
<evidence type="ECO:0000313" key="3">
    <source>
        <dbReference type="EMBL" id="CAE0257017.1"/>
    </source>
</evidence>
<gene>
    <name evidence="2" type="ORF">PBIL07802_LOCUS19274</name>
    <name evidence="3" type="ORF">PBIL07802_LOCUS19275</name>
</gene>
<reference evidence="2" key="1">
    <citation type="submission" date="2021-01" db="EMBL/GenBank/DDBJ databases">
        <authorList>
            <person name="Corre E."/>
            <person name="Pelletier E."/>
            <person name="Niang G."/>
            <person name="Scheremetjew M."/>
            <person name="Finn R."/>
            <person name="Kale V."/>
            <person name="Holt S."/>
            <person name="Cochrane G."/>
            <person name="Meng A."/>
            <person name="Brown T."/>
            <person name="Cohen L."/>
        </authorList>
    </citation>
    <scope>NUCLEOTIDE SEQUENCE</scope>
    <source>
        <strain evidence="2">NIES-2562</strain>
    </source>
</reference>